<sequence>MGFFLHTPFPQWEVFRLIPWANLMLQGILECDVIGFNAKRYCLNFMDCCRESLGCKIDVDSGTVIHVGRTIKVVHNPIGVSNRDLENLARESPDLELSKNLVILGVDRLDYIRGVPYKLNAFERFLEMYPEFLEKVVLLQILIPSRTSQAIYQELKKTIDKLVGRINGKFGTHDWVPIQYIYKFILPKELAGYYRDSHVYFFTPLSDGMNLRGKEYVASQIKSSPGVLIMSQFSGAEEEMKEALFCNPHDITETAETLKRGLTMSEDERVLRMNNLRRRGKKYDIQYWKENFMKAMNNKQFKWNQMEQLIQFLFAKRTLVYYSYCEFEKKDKLALVLDYEGTMVPILENGEVEKLPAKTKQLIEKLSSYKDVHLTIISEGDIENLKKLIGCDNIIYAGHNGLQINIPNGTKFTHIELTNLHKKISSLAVSLKKNTSTSKATIINKGCYLIFNYQNIPEELQEYTVQVAGGIIKKNKFEVTPGPKCLYARLRLGWSKGRAVIFILTQIFGYDWDDNVKVIYAGNDQNDEEVFRVNYC</sequence>
<keyword evidence="3" id="KW-1185">Reference proteome</keyword>
<dbReference type="SUPFAM" id="SSF53756">
    <property type="entry name" value="UDP-Glycosyltransferase/glycogen phosphorylase"/>
    <property type="match status" value="1"/>
</dbReference>
<evidence type="ECO:0000313" key="3">
    <source>
        <dbReference type="Proteomes" id="UP001558652"/>
    </source>
</evidence>
<dbReference type="GO" id="GO:0016758">
    <property type="term" value="F:hexosyltransferase activity"/>
    <property type="evidence" value="ECO:0007669"/>
    <property type="project" value="UniProtKB-ARBA"/>
</dbReference>
<gene>
    <name evidence="2" type="ORF">AAG570_005652</name>
</gene>
<dbReference type="InterPro" id="IPR036412">
    <property type="entry name" value="HAD-like_sf"/>
</dbReference>
<dbReference type="InterPro" id="IPR023214">
    <property type="entry name" value="HAD_sf"/>
</dbReference>
<dbReference type="Gene3D" id="3.40.50.1000">
    <property type="entry name" value="HAD superfamily/HAD-like"/>
    <property type="match status" value="1"/>
</dbReference>
<dbReference type="PANTHER" id="PTHR10788:SF106">
    <property type="entry name" value="BCDNA.GH08860"/>
    <property type="match status" value="1"/>
</dbReference>
<comment type="similarity">
    <text evidence="1">In the N-terminal section; belongs to the glycosyltransferase 20 family.</text>
</comment>
<organism evidence="2 3">
    <name type="scientific">Ranatra chinensis</name>
    <dbReference type="NCBI Taxonomy" id="642074"/>
    <lineage>
        <taxon>Eukaryota</taxon>
        <taxon>Metazoa</taxon>
        <taxon>Ecdysozoa</taxon>
        <taxon>Arthropoda</taxon>
        <taxon>Hexapoda</taxon>
        <taxon>Insecta</taxon>
        <taxon>Pterygota</taxon>
        <taxon>Neoptera</taxon>
        <taxon>Paraneoptera</taxon>
        <taxon>Hemiptera</taxon>
        <taxon>Heteroptera</taxon>
        <taxon>Panheteroptera</taxon>
        <taxon>Nepomorpha</taxon>
        <taxon>Nepidae</taxon>
        <taxon>Ranatrinae</taxon>
        <taxon>Ranatra</taxon>
    </lineage>
</organism>
<dbReference type="Pfam" id="PF02358">
    <property type="entry name" value="Trehalose_PPase"/>
    <property type="match status" value="1"/>
</dbReference>
<dbReference type="InterPro" id="IPR001830">
    <property type="entry name" value="Glyco_trans_20"/>
</dbReference>
<name>A0ABD0XZ10_9HEMI</name>
<accession>A0ABD0XZ10</accession>
<reference evidence="2 3" key="1">
    <citation type="submission" date="2024-07" db="EMBL/GenBank/DDBJ databases">
        <title>Chromosome-level genome assembly of the water stick insect Ranatra chinensis (Heteroptera: Nepidae).</title>
        <authorList>
            <person name="Liu X."/>
        </authorList>
    </citation>
    <scope>NUCLEOTIDE SEQUENCE [LARGE SCALE GENOMIC DNA]</scope>
    <source>
        <strain evidence="2">Cailab_2021Rc</strain>
        <tissue evidence="2">Muscle</tissue>
    </source>
</reference>
<dbReference type="AlphaFoldDB" id="A0ABD0XZ10"/>
<comment type="caution">
    <text evidence="2">The sequence shown here is derived from an EMBL/GenBank/DDBJ whole genome shotgun (WGS) entry which is preliminary data.</text>
</comment>
<protein>
    <recommendedName>
        <fullName evidence="4">Trehalose-6-phosphate synthase</fullName>
    </recommendedName>
</protein>
<evidence type="ECO:0008006" key="4">
    <source>
        <dbReference type="Google" id="ProtNLM"/>
    </source>
</evidence>
<evidence type="ECO:0000256" key="1">
    <source>
        <dbReference type="ARBA" id="ARBA00005409"/>
    </source>
</evidence>
<dbReference type="SUPFAM" id="SSF56784">
    <property type="entry name" value="HAD-like"/>
    <property type="match status" value="1"/>
</dbReference>
<dbReference type="EMBL" id="JBFDAA010000018">
    <property type="protein sequence ID" value="KAL1116157.1"/>
    <property type="molecule type" value="Genomic_DNA"/>
</dbReference>
<dbReference type="PANTHER" id="PTHR10788">
    <property type="entry name" value="TREHALOSE-6-PHOSPHATE SYNTHASE"/>
    <property type="match status" value="1"/>
</dbReference>
<dbReference type="Gene3D" id="3.30.70.1020">
    <property type="entry name" value="Trehalose-6-phosphate phosphatase related protein, domain 2"/>
    <property type="match status" value="1"/>
</dbReference>
<evidence type="ECO:0000313" key="2">
    <source>
        <dbReference type="EMBL" id="KAL1116157.1"/>
    </source>
</evidence>
<dbReference type="InterPro" id="IPR003337">
    <property type="entry name" value="Trehalose_PPase"/>
</dbReference>
<dbReference type="CDD" id="cd03788">
    <property type="entry name" value="GT20_TPS"/>
    <property type="match status" value="1"/>
</dbReference>
<proteinExistence type="inferred from homology"/>
<dbReference type="GO" id="GO:0005992">
    <property type="term" value="P:trehalose biosynthetic process"/>
    <property type="evidence" value="ECO:0007669"/>
    <property type="project" value="UniProtKB-ARBA"/>
</dbReference>
<dbReference type="Pfam" id="PF00982">
    <property type="entry name" value="Glyco_transf_20"/>
    <property type="match status" value="1"/>
</dbReference>
<dbReference type="Gene3D" id="3.40.50.2000">
    <property type="entry name" value="Glycogen Phosphorylase B"/>
    <property type="match status" value="2"/>
</dbReference>
<dbReference type="Proteomes" id="UP001558652">
    <property type="component" value="Unassembled WGS sequence"/>
</dbReference>